<evidence type="ECO:0000313" key="14">
    <source>
        <dbReference type="Proteomes" id="UP000267268"/>
    </source>
</evidence>
<keyword evidence="7 9" id="KW-0030">Aminoacyl-tRNA synthetase</keyword>
<dbReference type="EC" id="6.1.1.19" evidence="9"/>
<keyword evidence="14" id="KW-1185">Reference proteome</keyword>
<dbReference type="EMBL" id="CP034562">
    <property type="protein sequence ID" value="AZQ61526.1"/>
    <property type="molecule type" value="Genomic_DNA"/>
</dbReference>
<dbReference type="InterPro" id="IPR035684">
    <property type="entry name" value="ArgRS_core"/>
</dbReference>
<evidence type="ECO:0000256" key="3">
    <source>
        <dbReference type="ARBA" id="ARBA00022598"/>
    </source>
</evidence>
<evidence type="ECO:0000256" key="4">
    <source>
        <dbReference type="ARBA" id="ARBA00022741"/>
    </source>
</evidence>
<dbReference type="InterPro" id="IPR001278">
    <property type="entry name" value="Arg-tRNA-ligase"/>
</dbReference>
<comment type="catalytic activity">
    <reaction evidence="8 9">
        <text>tRNA(Arg) + L-arginine + ATP = L-arginyl-tRNA(Arg) + AMP + diphosphate</text>
        <dbReference type="Rhea" id="RHEA:20301"/>
        <dbReference type="Rhea" id="RHEA-COMP:9658"/>
        <dbReference type="Rhea" id="RHEA-COMP:9673"/>
        <dbReference type="ChEBI" id="CHEBI:30616"/>
        <dbReference type="ChEBI" id="CHEBI:32682"/>
        <dbReference type="ChEBI" id="CHEBI:33019"/>
        <dbReference type="ChEBI" id="CHEBI:78442"/>
        <dbReference type="ChEBI" id="CHEBI:78513"/>
        <dbReference type="ChEBI" id="CHEBI:456215"/>
        <dbReference type="EC" id="6.1.1.19"/>
    </reaction>
</comment>
<dbReference type="AlphaFoldDB" id="A0A3Q9FLR5"/>
<keyword evidence="4 9" id="KW-0547">Nucleotide-binding</keyword>
<evidence type="ECO:0000256" key="9">
    <source>
        <dbReference type="HAMAP-Rule" id="MF_00123"/>
    </source>
</evidence>
<dbReference type="OrthoDB" id="9805987at2"/>
<dbReference type="InterPro" id="IPR001412">
    <property type="entry name" value="aa-tRNA-synth_I_CS"/>
</dbReference>
<dbReference type="Proteomes" id="UP000267268">
    <property type="component" value="Chromosome 1"/>
</dbReference>
<evidence type="ECO:0000256" key="6">
    <source>
        <dbReference type="ARBA" id="ARBA00022917"/>
    </source>
</evidence>
<dbReference type="PROSITE" id="PS00178">
    <property type="entry name" value="AA_TRNA_LIGASE_I"/>
    <property type="match status" value="1"/>
</dbReference>
<dbReference type="PRINTS" id="PR01038">
    <property type="entry name" value="TRNASYNTHARG"/>
</dbReference>
<keyword evidence="3 9" id="KW-0436">Ligase</keyword>
<dbReference type="PANTHER" id="PTHR11956:SF5">
    <property type="entry name" value="ARGININE--TRNA LIGASE, CYTOPLASMIC"/>
    <property type="match status" value="1"/>
</dbReference>
<dbReference type="GO" id="GO:0005524">
    <property type="term" value="F:ATP binding"/>
    <property type="evidence" value="ECO:0007669"/>
    <property type="project" value="UniProtKB-UniRule"/>
</dbReference>
<evidence type="ECO:0000256" key="8">
    <source>
        <dbReference type="ARBA" id="ARBA00049339"/>
    </source>
</evidence>
<dbReference type="Pfam" id="PF03485">
    <property type="entry name" value="Arg_tRNA_synt_N"/>
    <property type="match status" value="1"/>
</dbReference>
<comment type="subcellular location">
    <subcellularLocation>
        <location evidence="9">Cytoplasm</location>
    </subcellularLocation>
</comment>
<dbReference type="Gene3D" id="3.30.1360.70">
    <property type="entry name" value="Arginyl tRNA synthetase N-terminal domain"/>
    <property type="match status" value="1"/>
</dbReference>
<keyword evidence="6 9" id="KW-0648">Protein biosynthesis</keyword>
<feature type="domain" description="DALR anticodon binding" evidence="11">
    <location>
        <begin position="518"/>
        <end position="638"/>
    </location>
</feature>
<feature type="domain" description="Arginyl tRNA synthetase N-terminal" evidence="12">
    <location>
        <begin position="3"/>
        <end position="86"/>
    </location>
</feature>
<dbReference type="GO" id="GO:0006420">
    <property type="term" value="P:arginyl-tRNA aminoacylation"/>
    <property type="evidence" value="ECO:0007669"/>
    <property type="project" value="UniProtKB-UniRule"/>
</dbReference>
<dbReference type="HAMAP" id="MF_00123">
    <property type="entry name" value="Arg_tRNA_synth"/>
    <property type="match status" value="1"/>
</dbReference>
<dbReference type="Gene3D" id="3.40.50.620">
    <property type="entry name" value="HUPs"/>
    <property type="match status" value="1"/>
</dbReference>
<dbReference type="InterPro" id="IPR009080">
    <property type="entry name" value="tRNAsynth_Ia_anticodon-bd"/>
</dbReference>
<evidence type="ECO:0000256" key="1">
    <source>
        <dbReference type="ARBA" id="ARBA00005594"/>
    </source>
</evidence>
<evidence type="ECO:0000256" key="10">
    <source>
        <dbReference type="RuleBase" id="RU363038"/>
    </source>
</evidence>
<dbReference type="GO" id="GO:0005737">
    <property type="term" value="C:cytoplasm"/>
    <property type="evidence" value="ECO:0007669"/>
    <property type="project" value="UniProtKB-SubCell"/>
</dbReference>
<evidence type="ECO:0000259" key="11">
    <source>
        <dbReference type="SMART" id="SM00836"/>
    </source>
</evidence>
<keyword evidence="5 9" id="KW-0067">ATP-binding</keyword>
<keyword evidence="2 9" id="KW-0963">Cytoplasm</keyword>
<dbReference type="InterPro" id="IPR008909">
    <property type="entry name" value="DALR_anticod-bd"/>
</dbReference>
<name>A0A3Q9FLR5_9BACT</name>
<evidence type="ECO:0000313" key="13">
    <source>
        <dbReference type="EMBL" id="AZQ61526.1"/>
    </source>
</evidence>
<organism evidence="13 14">
    <name type="scientific">Flammeovirga pectinis</name>
    <dbReference type="NCBI Taxonomy" id="2494373"/>
    <lineage>
        <taxon>Bacteria</taxon>
        <taxon>Pseudomonadati</taxon>
        <taxon>Bacteroidota</taxon>
        <taxon>Cytophagia</taxon>
        <taxon>Cytophagales</taxon>
        <taxon>Flammeovirgaceae</taxon>
        <taxon>Flammeovirga</taxon>
    </lineage>
</organism>
<evidence type="ECO:0000256" key="7">
    <source>
        <dbReference type="ARBA" id="ARBA00023146"/>
    </source>
</evidence>
<dbReference type="SMART" id="SM00836">
    <property type="entry name" value="DALR_1"/>
    <property type="match status" value="1"/>
</dbReference>
<sequence>MEQQIINGIAEAVKELYGIELPTSRITLQPTKKEFDGALTFVTFSLTKQLGKNPVQIGEEIGAYLKENNAAVSDFNVVKGFLNLVISNTVWVETLAEISKDTAYGRVARNGEKVMVEYSSPNTNKPLHLGHLRNNFLGHSVSLILDAAGYDVQKVNLVNDRGIHICKSMLAYTKFGKGETPSETLKGDKLVGNYYVAFDKHYKVEVKNLIEEKKSDYPSLANVEDLKALKAEIEAKGASKKNKIPLTDDEKVQIKDIKALFEYAEKNAPLLVEAQEMLRKWEAGDEETVSLWKKMNDWVYAGFAQSYEMMGVEFDNIYYESQTYLLGKDIVKEGLDKGIFFKKENDSVWIDLKKEKLDEKLVLRGDGTAVYMTQDMGTADLKYKDFGMTKSVYVVGNEQDYHFKVLQAIMKHMGRSYADGIFHLSYGMVELPEGKMKSREGTVVDADDLIQEMIDTAQERTEESGKIDGFTTDEATVLFKQLALGALKYYLLKVDPKKTMLFNPKDSIDFQGDTGVYIQYNHAKIQALLRRADKDGITYSAESFAGLTDITAAEADLVALLGKLNDKISESADAYAPSIVANYAFDVAKQYSKVYSESPIFNEEDAKKKAFRIALSKQSADAIRIALQLIGVQAPSRM</sequence>
<protein>
    <recommendedName>
        <fullName evidence="9">Arginine--tRNA ligase</fullName>
        <ecNumber evidence="9">6.1.1.19</ecNumber>
    </recommendedName>
    <alternativeName>
        <fullName evidence="9">Arginyl-tRNA synthetase</fullName>
        <shortName evidence="9">ArgRS</shortName>
    </alternativeName>
</protein>
<evidence type="ECO:0000256" key="5">
    <source>
        <dbReference type="ARBA" id="ARBA00022840"/>
    </source>
</evidence>
<dbReference type="Gene3D" id="1.10.730.10">
    <property type="entry name" value="Isoleucyl-tRNA Synthetase, Domain 1"/>
    <property type="match status" value="1"/>
</dbReference>
<gene>
    <name evidence="9" type="primary">argS</name>
    <name evidence="13" type="ORF">EI427_04565</name>
</gene>
<dbReference type="SUPFAM" id="SSF47323">
    <property type="entry name" value="Anticodon-binding domain of a subclass of class I aminoacyl-tRNA synthetases"/>
    <property type="match status" value="1"/>
</dbReference>
<dbReference type="SUPFAM" id="SSF55190">
    <property type="entry name" value="Arginyl-tRNA synthetase (ArgRS), N-terminal 'additional' domain"/>
    <property type="match status" value="1"/>
</dbReference>
<feature type="short sequence motif" description="'HIGH' region" evidence="9">
    <location>
        <begin position="121"/>
        <end position="131"/>
    </location>
</feature>
<reference evidence="13 14" key="1">
    <citation type="submission" date="2018-12" db="EMBL/GenBank/DDBJ databases">
        <title>Flammeovirga pectinis sp. nov., isolated from the gut of the Korean scallop, Patinopecten yessoensis.</title>
        <authorList>
            <person name="Bae J.-W."/>
            <person name="Jeong Y.-S."/>
            <person name="Kang W."/>
        </authorList>
    </citation>
    <scope>NUCLEOTIDE SEQUENCE [LARGE SCALE GENOMIC DNA]</scope>
    <source>
        <strain evidence="13 14">L12M1</strain>
    </source>
</reference>
<dbReference type="InterPro" id="IPR036695">
    <property type="entry name" value="Arg-tRNA-synth_N_sf"/>
</dbReference>
<accession>A0A3Q9FLR5</accession>
<dbReference type="PANTHER" id="PTHR11956">
    <property type="entry name" value="ARGINYL-TRNA SYNTHETASE"/>
    <property type="match status" value="1"/>
</dbReference>
<dbReference type="Pfam" id="PF05746">
    <property type="entry name" value="DALR_1"/>
    <property type="match status" value="1"/>
</dbReference>
<comment type="similarity">
    <text evidence="1 9 10">Belongs to the class-I aminoacyl-tRNA synthetase family.</text>
</comment>
<dbReference type="InterPro" id="IPR014729">
    <property type="entry name" value="Rossmann-like_a/b/a_fold"/>
</dbReference>
<evidence type="ECO:0000259" key="12">
    <source>
        <dbReference type="SMART" id="SM01016"/>
    </source>
</evidence>
<dbReference type="InterPro" id="IPR005148">
    <property type="entry name" value="Arg-tRNA-synth_N"/>
</dbReference>
<dbReference type="KEGG" id="fll:EI427_04565"/>
<dbReference type="Pfam" id="PF00750">
    <property type="entry name" value="tRNA-synt_1d"/>
    <property type="match status" value="2"/>
</dbReference>
<dbReference type="SMART" id="SM01016">
    <property type="entry name" value="Arg_tRNA_synt_N"/>
    <property type="match status" value="1"/>
</dbReference>
<dbReference type="RefSeq" id="WP_126612097.1">
    <property type="nucleotide sequence ID" value="NZ_CP034562.1"/>
</dbReference>
<dbReference type="GO" id="GO:0004814">
    <property type="term" value="F:arginine-tRNA ligase activity"/>
    <property type="evidence" value="ECO:0007669"/>
    <property type="project" value="UniProtKB-UniRule"/>
</dbReference>
<dbReference type="SUPFAM" id="SSF52374">
    <property type="entry name" value="Nucleotidylyl transferase"/>
    <property type="match status" value="1"/>
</dbReference>
<evidence type="ECO:0000256" key="2">
    <source>
        <dbReference type="ARBA" id="ARBA00022490"/>
    </source>
</evidence>
<comment type="subunit">
    <text evidence="9">Monomer.</text>
</comment>
<proteinExistence type="inferred from homology"/>